<evidence type="ECO:0000313" key="4">
    <source>
        <dbReference type="Proteomes" id="UP000049979"/>
    </source>
</evidence>
<dbReference type="AlphaFoldDB" id="A0A0M6WSI4"/>
<protein>
    <recommendedName>
        <fullName evidence="2">PH domain-containing protein</fullName>
    </recommendedName>
</protein>
<feature type="transmembrane region" description="Helical" evidence="1">
    <location>
        <begin position="228"/>
        <end position="249"/>
    </location>
</feature>
<dbReference type="PROSITE" id="PS50003">
    <property type="entry name" value="PH_DOMAIN"/>
    <property type="match status" value="1"/>
</dbReference>
<name>A0A0M6WSI4_9FIRM</name>
<dbReference type="EMBL" id="CVRR01000035">
    <property type="protein sequence ID" value="CRL40615.1"/>
    <property type="molecule type" value="Genomic_DNA"/>
</dbReference>
<dbReference type="InterPro" id="IPR001849">
    <property type="entry name" value="PH_domain"/>
</dbReference>
<dbReference type="RefSeq" id="WP_055068278.1">
    <property type="nucleotide sequence ID" value="NZ_CP173697.1"/>
</dbReference>
<evidence type="ECO:0000259" key="2">
    <source>
        <dbReference type="PROSITE" id="PS50003"/>
    </source>
</evidence>
<keyword evidence="1" id="KW-0812">Transmembrane</keyword>
<feature type="domain" description="PH" evidence="2">
    <location>
        <begin position="1"/>
        <end position="50"/>
    </location>
</feature>
<reference evidence="4" key="1">
    <citation type="submission" date="2015-05" db="EMBL/GenBank/DDBJ databases">
        <authorList>
            <consortium name="Pathogen Informatics"/>
        </authorList>
    </citation>
    <scope>NUCLEOTIDE SEQUENCE [LARGE SCALE GENOMIC DNA]</scope>
    <source>
        <strain evidence="4">M72</strain>
    </source>
</reference>
<accession>A0A0M6WSI4</accession>
<gene>
    <name evidence="3" type="ORF">M72_31061</name>
</gene>
<organism evidence="3 4">
    <name type="scientific">Roseburia faecis</name>
    <dbReference type="NCBI Taxonomy" id="301302"/>
    <lineage>
        <taxon>Bacteria</taxon>
        <taxon>Bacillati</taxon>
        <taxon>Bacillota</taxon>
        <taxon>Clostridia</taxon>
        <taxon>Lachnospirales</taxon>
        <taxon>Lachnospiraceae</taxon>
        <taxon>Roseburia</taxon>
    </lineage>
</organism>
<feature type="transmembrane region" description="Helical" evidence="1">
    <location>
        <begin position="135"/>
        <end position="158"/>
    </location>
</feature>
<feature type="transmembrane region" description="Helical" evidence="1">
    <location>
        <begin position="203"/>
        <end position="222"/>
    </location>
</feature>
<proteinExistence type="predicted"/>
<keyword evidence="1" id="KW-1133">Transmembrane helix</keyword>
<feature type="transmembrane region" description="Helical" evidence="1">
    <location>
        <begin position="6"/>
        <end position="25"/>
    </location>
</feature>
<feature type="transmembrane region" description="Helical" evidence="1">
    <location>
        <begin position="170"/>
        <end position="191"/>
    </location>
</feature>
<evidence type="ECO:0000313" key="3">
    <source>
        <dbReference type="EMBL" id="CRL40615.1"/>
    </source>
</evidence>
<sequence>MDFQIVMELSAVATIIGVIVSYFTFHKTSKLSYITQERKEWRADIRKIVDELEVCPFSKKKRVLTKLKTRINTYGKLTEDVGKDSHIWKQIEIIENCRVKEYEKQKDKLILFLSLLLKDDWERAKKEVIGEPAKGIITVCLSFAIIFSWIGIFQANGINIRDVKEVQKGIIYTSPGMILIIMGLIGCFLMINVLKQHCEGEIVVIDVIWTMALIFGVLILTFGNKLSIFIQAAIGMIIFSGVLSLLLDIGKYVQGKRYKSYVDKIKGDEKSGSK</sequence>
<keyword evidence="1" id="KW-0472">Membrane</keyword>
<dbReference type="Proteomes" id="UP000049979">
    <property type="component" value="Unassembled WGS sequence"/>
</dbReference>
<evidence type="ECO:0000256" key="1">
    <source>
        <dbReference type="SAM" id="Phobius"/>
    </source>
</evidence>
<keyword evidence="4" id="KW-1185">Reference proteome</keyword>
<dbReference type="OrthoDB" id="2068050at2"/>